<dbReference type="SUPFAM" id="SSF51735">
    <property type="entry name" value="NAD(P)-binding Rossmann-fold domains"/>
    <property type="match status" value="1"/>
</dbReference>
<dbReference type="Proteomes" id="UP000266482">
    <property type="component" value="Unassembled WGS sequence"/>
</dbReference>
<dbReference type="OrthoDB" id="9786864at2"/>
<dbReference type="RefSeq" id="WP_119600427.1">
    <property type="nucleotide sequence ID" value="NZ_QXQA01000008.1"/>
</dbReference>
<dbReference type="AlphaFoldDB" id="A0A3A1UVG6"/>
<keyword evidence="2" id="KW-1185">Reference proteome</keyword>
<protein>
    <submittedName>
        <fullName evidence="1">Uncharacterized protein</fullName>
    </submittedName>
</protein>
<organism evidence="1 2">
    <name type="scientific">Paenibacillus nanensis</name>
    <dbReference type="NCBI Taxonomy" id="393251"/>
    <lineage>
        <taxon>Bacteria</taxon>
        <taxon>Bacillati</taxon>
        <taxon>Bacillota</taxon>
        <taxon>Bacilli</taxon>
        <taxon>Bacillales</taxon>
        <taxon>Paenibacillaceae</taxon>
        <taxon>Paenibacillus</taxon>
    </lineage>
</organism>
<dbReference type="EMBL" id="QXQA01000008">
    <property type="protein sequence ID" value="RIX52195.1"/>
    <property type="molecule type" value="Genomic_DNA"/>
</dbReference>
<dbReference type="InterPro" id="IPR036291">
    <property type="entry name" value="NAD(P)-bd_dom_sf"/>
</dbReference>
<evidence type="ECO:0000313" key="2">
    <source>
        <dbReference type="Proteomes" id="UP000266482"/>
    </source>
</evidence>
<sequence length="107" mass="12052">MALLVLEQDFVILCVTWAQIPAALSMVPDWTGRVLIDTNNRFENTEPLLVEWSGKNSSEIVAQYAPGAHVIKAFNSVPMERIKDYTEEKPKTVLFMSGDDIEVKQVL</sequence>
<dbReference type="Gene3D" id="3.40.50.720">
    <property type="entry name" value="NAD(P)-binding Rossmann-like Domain"/>
    <property type="match status" value="1"/>
</dbReference>
<name>A0A3A1UVG6_9BACL</name>
<reference evidence="1 2" key="1">
    <citation type="submission" date="2018-09" db="EMBL/GenBank/DDBJ databases">
        <title>Paenibacillus aracenensis nov. sp. isolated from a cave in southern Spain.</title>
        <authorList>
            <person name="Jurado V."/>
            <person name="Gutierrez-Patricio S."/>
            <person name="Gonzalez-Pimentel J.L."/>
            <person name="Miller A.Z."/>
            <person name="Laiz L."/>
            <person name="Saiz-Jimenez C."/>
        </authorList>
    </citation>
    <scope>NUCLEOTIDE SEQUENCE [LARGE SCALE GENOMIC DNA]</scope>
    <source>
        <strain evidence="1 2">DSM 22867</strain>
    </source>
</reference>
<evidence type="ECO:0000313" key="1">
    <source>
        <dbReference type="EMBL" id="RIX52195.1"/>
    </source>
</evidence>
<proteinExistence type="predicted"/>
<comment type="caution">
    <text evidence="1">The sequence shown here is derived from an EMBL/GenBank/DDBJ whole genome shotgun (WGS) entry which is preliminary data.</text>
</comment>
<gene>
    <name evidence="1" type="ORF">D3P08_14600</name>
</gene>
<accession>A0A3A1UVG6</accession>